<feature type="transmembrane region" description="Helical" evidence="7">
    <location>
        <begin position="40"/>
        <end position="63"/>
    </location>
</feature>
<evidence type="ECO:0000256" key="6">
    <source>
        <dbReference type="RuleBase" id="RU003983"/>
    </source>
</evidence>
<evidence type="ECO:0000256" key="7">
    <source>
        <dbReference type="SAM" id="Phobius"/>
    </source>
</evidence>
<dbReference type="Proteomes" id="UP001596470">
    <property type="component" value="Unassembled WGS sequence"/>
</dbReference>
<comment type="caution">
    <text evidence="9">The sequence shown here is derived from an EMBL/GenBank/DDBJ whole genome shotgun (WGS) entry which is preliminary data.</text>
</comment>
<feature type="domain" description="Peptidase M48" evidence="8">
    <location>
        <begin position="132"/>
        <end position="198"/>
    </location>
</feature>
<evidence type="ECO:0000256" key="2">
    <source>
        <dbReference type="ARBA" id="ARBA00022723"/>
    </source>
</evidence>
<reference evidence="10" key="1">
    <citation type="journal article" date="2019" name="Int. J. Syst. Evol. Microbiol.">
        <title>The Global Catalogue of Microorganisms (GCM) 10K type strain sequencing project: providing services to taxonomists for standard genome sequencing and annotation.</title>
        <authorList>
            <consortium name="The Broad Institute Genomics Platform"/>
            <consortium name="The Broad Institute Genome Sequencing Center for Infectious Disease"/>
            <person name="Wu L."/>
            <person name="Ma J."/>
        </authorList>
    </citation>
    <scope>NUCLEOTIDE SEQUENCE [LARGE SCALE GENOMIC DNA]</scope>
    <source>
        <strain evidence="10">KACC 12634</strain>
    </source>
</reference>
<keyword evidence="10" id="KW-1185">Reference proteome</keyword>
<accession>A0ABW2D790</accession>
<evidence type="ECO:0000256" key="3">
    <source>
        <dbReference type="ARBA" id="ARBA00022801"/>
    </source>
</evidence>
<gene>
    <name evidence="9" type="ORF">ACFQS3_13345</name>
</gene>
<dbReference type="RefSeq" id="WP_382346479.1">
    <property type="nucleotide sequence ID" value="NZ_JBHMBP010000001.1"/>
</dbReference>
<comment type="cofactor">
    <cofactor evidence="6">
        <name>Zn(2+)</name>
        <dbReference type="ChEBI" id="CHEBI:29105"/>
    </cofactor>
    <text evidence="6">Binds 1 zinc ion per subunit.</text>
</comment>
<sequence length="314" mass="31556">MIAAALLLAYAAALAVLGPRLLGRARWASAAPRLAIATWFALAASFVLAAVLAGVVIVMPLEVHDSATGRGLIWHCLRELREHYGTVGGAALALGAGALVCAVPARLAASLAAAWWATGRERARLRRSLEGYPFDPAIGAVVVPGERPAAYCLPGRGGLVVVTSGAVAVLDGAQLRAVVAHERAHLSGGHHRIAGIAKALGSGFGVLPLFSHLSERVAHLVELAADDTAARAAGRRVLAGSLLNVAAAQAPGPALAAGGGDTVARIERLLDAPQRPGPAGVGSILGGNLAAVAAPLLVVVTPVATAVGFVCCQV</sequence>
<keyword evidence="7" id="KW-0812">Transmembrane</keyword>
<dbReference type="PANTHER" id="PTHR34978:SF3">
    <property type="entry name" value="SLR0241 PROTEIN"/>
    <property type="match status" value="1"/>
</dbReference>
<protein>
    <submittedName>
        <fullName evidence="9">M56 family metallopeptidase</fullName>
    </submittedName>
</protein>
<keyword evidence="4 6" id="KW-0862">Zinc</keyword>
<dbReference type="InterPro" id="IPR052173">
    <property type="entry name" value="Beta-lactam_resp_regulator"/>
</dbReference>
<feature type="transmembrane region" description="Helical" evidence="7">
    <location>
        <begin position="84"/>
        <end position="117"/>
    </location>
</feature>
<dbReference type="CDD" id="cd07326">
    <property type="entry name" value="M56_BlaR1_MecR1_like"/>
    <property type="match status" value="1"/>
</dbReference>
<evidence type="ECO:0000256" key="4">
    <source>
        <dbReference type="ARBA" id="ARBA00022833"/>
    </source>
</evidence>
<evidence type="ECO:0000313" key="9">
    <source>
        <dbReference type="EMBL" id="MFC6958185.1"/>
    </source>
</evidence>
<keyword evidence="7" id="KW-0472">Membrane</keyword>
<proteinExistence type="inferred from homology"/>
<dbReference type="EMBL" id="JBHSYS010000003">
    <property type="protein sequence ID" value="MFC6958185.1"/>
    <property type="molecule type" value="Genomic_DNA"/>
</dbReference>
<keyword evidence="7" id="KW-1133">Transmembrane helix</keyword>
<keyword evidence="3 6" id="KW-0378">Hydrolase</keyword>
<organism evidence="9 10">
    <name type="scientific">Glycomyces mayteni</name>
    <dbReference type="NCBI Taxonomy" id="543887"/>
    <lineage>
        <taxon>Bacteria</taxon>
        <taxon>Bacillati</taxon>
        <taxon>Actinomycetota</taxon>
        <taxon>Actinomycetes</taxon>
        <taxon>Glycomycetales</taxon>
        <taxon>Glycomycetaceae</taxon>
        <taxon>Glycomyces</taxon>
    </lineage>
</organism>
<comment type="similarity">
    <text evidence="6">Belongs to the peptidase M48 family.</text>
</comment>
<keyword evidence="1 6" id="KW-0645">Protease</keyword>
<evidence type="ECO:0000256" key="5">
    <source>
        <dbReference type="ARBA" id="ARBA00023049"/>
    </source>
</evidence>
<keyword evidence="5 6" id="KW-0482">Metalloprotease</keyword>
<dbReference type="InterPro" id="IPR001915">
    <property type="entry name" value="Peptidase_M48"/>
</dbReference>
<dbReference type="PANTHER" id="PTHR34978">
    <property type="entry name" value="POSSIBLE SENSOR-TRANSDUCER PROTEIN BLAR"/>
    <property type="match status" value="1"/>
</dbReference>
<dbReference type="Gene3D" id="3.30.2010.10">
    <property type="entry name" value="Metalloproteases ('zincins'), catalytic domain"/>
    <property type="match status" value="1"/>
</dbReference>
<evidence type="ECO:0000259" key="8">
    <source>
        <dbReference type="Pfam" id="PF01435"/>
    </source>
</evidence>
<keyword evidence="2" id="KW-0479">Metal-binding</keyword>
<name>A0ABW2D790_9ACTN</name>
<dbReference type="Pfam" id="PF01435">
    <property type="entry name" value="Peptidase_M48"/>
    <property type="match status" value="1"/>
</dbReference>
<evidence type="ECO:0000256" key="1">
    <source>
        <dbReference type="ARBA" id="ARBA00022670"/>
    </source>
</evidence>
<evidence type="ECO:0000313" key="10">
    <source>
        <dbReference type="Proteomes" id="UP001596470"/>
    </source>
</evidence>